<comment type="similarity">
    <text evidence="2">Belongs to the sulfatase family.</text>
</comment>
<dbReference type="SUPFAM" id="SSF53649">
    <property type="entry name" value="Alkaline phosphatase-like"/>
    <property type="match status" value="1"/>
</dbReference>
<keyword evidence="4" id="KW-0732">Signal</keyword>
<keyword evidence="6" id="KW-0106">Calcium</keyword>
<accession>A0ABX0U7L6</accession>
<keyword evidence="5" id="KW-0378">Hydrolase</keyword>
<protein>
    <submittedName>
        <fullName evidence="8">Arylsulfatase A-like enzyme</fullName>
    </submittedName>
</protein>
<name>A0ABX0U7L6_9FLAO</name>
<comment type="caution">
    <text evidence="8">The sequence shown here is derived from an EMBL/GenBank/DDBJ whole genome shotgun (WGS) entry which is preliminary data.</text>
</comment>
<evidence type="ECO:0000256" key="6">
    <source>
        <dbReference type="ARBA" id="ARBA00022837"/>
    </source>
</evidence>
<dbReference type="InterPro" id="IPR000917">
    <property type="entry name" value="Sulfatase_N"/>
</dbReference>
<dbReference type="InterPro" id="IPR017850">
    <property type="entry name" value="Alkaline_phosphatase_core_sf"/>
</dbReference>
<dbReference type="CDD" id="cd16030">
    <property type="entry name" value="iduronate-2-sulfatase"/>
    <property type="match status" value="1"/>
</dbReference>
<keyword evidence="3" id="KW-0479">Metal-binding</keyword>
<reference evidence="8 9" key="1">
    <citation type="submission" date="2020-03" db="EMBL/GenBank/DDBJ databases">
        <title>Genomic Encyclopedia of Type Strains, Phase IV (KMG-IV): sequencing the most valuable type-strain genomes for metagenomic binning, comparative biology and taxonomic classification.</title>
        <authorList>
            <person name="Goeker M."/>
        </authorList>
    </citation>
    <scope>NUCLEOTIDE SEQUENCE [LARGE SCALE GENOMIC DNA]</scope>
    <source>
        <strain evidence="8 9">DSM 101599</strain>
    </source>
</reference>
<feature type="domain" description="Sulfatase N-terminal" evidence="7">
    <location>
        <begin position="12"/>
        <end position="349"/>
    </location>
</feature>
<comment type="cofactor">
    <cofactor evidence="1">
        <name>Ca(2+)</name>
        <dbReference type="ChEBI" id="CHEBI:29108"/>
    </cofactor>
</comment>
<dbReference type="EMBL" id="JAASQL010000001">
    <property type="protein sequence ID" value="NIJ44839.1"/>
    <property type="molecule type" value="Genomic_DNA"/>
</dbReference>
<dbReference type="Proteomes" id="UP000745859">
    <property type="component" value="Unassembled WGS sequence"/>
</dbReference>
<evidence type="ECO:0000256" key="3">
    <source>
        <dbReference type="ARBA" id="ARBA00022723"/>
    </source>
</evidence>
<organism evidence="8 9">
    <name type="scientific">Wenyingzhuangia heitensis</name>
    <dbReference type="NCBI Taxonomy" id="1487859"/>
    <lineage>
        <taxon>Bacteria</taxon>
        <taxon>Pseudomonadati</taxon>
        <taxon>Bacteroidota</taxon>
        <taxon>Flavobacteriia</taxon>
        <taxon>Flavobacteriales</taxon>
        <taxon>Flavobacteriaceae</taxon>
        <taxon>Wenyingzhuangia</taxon>
    </lineage>
</organism>
<dbReference type="PANTHER" id="PTHR45953:SF1">
    <property type="entry name" value="IDURONATE 2-SULFATASE"/>
    <property type="match status" value="1"/>
</dbReference>
<gene>
    <name evidence="8" type="ORF">FHR24_001278</name>
</gene>
<keyword evidence="9" id="KW-1185">Reference proteome</keyword>
<evidence type="ECO:0000256" key="4">
    <source>
        <dbReference type="ARBA" id="ARBA00022729"/>
    </source>
</evidence>
<evidence type="ECO:0000256" key="2">
    <source>
        <dbReference type="ARBA" id="ARBA00008779"/>
    </source>
</evidence>
<sequence length="447" mass="51598">MKIQGQNAKKQPNILFIPVDDLNHWVEYLKVNPQVKTPNLDRLVKQGVSFTNAYSAGASCNPSRTALMSGKRPSTSGCYKNAEHWQDYVKEGTALNHVLKKNGYDTYATGKIYHNITGDYKSGWNEDIRPEVPNPSTPEVNWNPKKKKDQGYYKPVEISLKDTDIPDWYMVDYCEKILNKKHDKPFFLACGFVKPHLPWIVPQKYYDMFPLEDIQLPPHLKNDLDDVPTMGRRIGFGEKEHKKIVGNNMWETAVQSYLATIAYMDMNLGRLLDVVEKSEYADDLQIVLFGDHGWHLGEKEHWRKFTLWNQGTHTPLIWVAPGISKKNKTCDAPVDLMSLFPTICELTNIEKPSYVEGVSVVPLLKNPKKKWEHVAISTHGFKNHAIRTKEWRYIRYKDGSEELYDEINDPNEYKNLASNPKMQSIIKKLKQHLPKINKEGIKRGSKK</sequence>
<dbReference type="Pfam" id="PF00884">
    <property type="entry name" value="Sulfatase"/>
    <property type="match status" value="1"/>
</dbReference>
<evidence type="ECO:0000256" key="1">
    <source>
        <dbReference type="ARBA" id="ARBA00001913"/>
    </source>
</evidence>
<proteinExistence type="inferred from homology"/>
<evidence type="ECO:0000256" key="5">
    <source>
        <dbReference type="ARBA" id="ARBA00022801"/>
    </source>
</evidence>
<evidence type="ECO:0000313" key="8">
    <source>
        <dbReference type="EMBL" id="NIJ44839.1"/>
    </source>
</evidence>
<dbReference type="RefSeq" id="WP_208412290.1">
    <property type="nucleotide sequence ID" value="NZ_JAASQL010000001.1"/>
</dbReference>
<dbReference type="PANTHER" id="PTHR45953">
    <property type="entry name" value="IDURONATE 2-SULFATASE"/>
    <property type="match status" value="1"/>
</dbReference>
<dbReference type="InterPro" id="IPR035874">
    <property type="entry name" value="IDS"/>
</dbReference>
<dbReference type="Gene3D" id="3.40.720.10">
    <property type="entry name" value="Alkaline Phosphatase, subunit A"/>
    <property type="match status" value="1"/>
</dbReference>
<evidence type="ECO:0000259" key="7">
    <source>
        <dbReference type="Pfam" id="PF00884"/>
    </source>
</evidence>
<evidence type="ECO:0000313" key="9">
    <source>
        <dbReference type="Proteomes" id="UP000745859"/>
    </source>
</evidence>